<dbReference type="PANTHER" id="PTHR46463">
    <property type="entry name" value="ZINC FINGER, RING/FYVE/PHD-TYPE"/>
    <property type="match status" value="1"/>
</dbReference>
<evidence type="ECO:0000256" key="6">
    <source>
        <dbReference type="ARBA" id="ARBA00022786"/>
    </source>
</evidence>
<feature type="compositionally biased region" description="Polar residues" evidence="9">
    <location>
        <begin position="52"/>
        <end position="70"/>
    </location>
</feature>
<keyword evidence="6" id="KW-0833">Ubl conjugation pathway</keyword>
<feature type="region of interest" description="Disordered" evidence="9">
    <location>
        <begin position="47"/>
        <end position="133"/>
    </location>
</feature>
<dbReference type="GO" id="GO:0061630">
    <property type="term" value="F:ubiquitin protein ligase activity"/>
    <property type="evidence" value="ECO:0007669"/>
    <property type="project" value="UniProtKB-EC"/>
</dbReference>
<keyword evidence="12" id="KW-1185">Reference proteome</keyword>
<organism evidence="11 12">
    <name type="scientific">Lithospermum erythrorhizon</name>
    <name type="common">Purple gromwell</name>
    <name type="synonym">Lithospermum officinale var. erythrorhizon</name>
    <dbReference type="NCBI Taxonomy" id="34254"/>
    <lineage>
        <taxon>Eukaryota</taxon>
        <taxon>Viridiplantae</taxon>
        <taxon>Streptophyta</taxon>
        <taxon>Embryophyta</taxon>
        <taxon>Tracheophyta</taxon>
        <taxon>Spermatophyta</taxon>
        <taxon>Magnoliopsida</taxon>
        <taxon>eudicotyledons</taxon>
        <taxon>Gunneridae</taxon>
        <taxon>Pentapetalae</taxon>
        <taxon>asterids</taxon>
        <taxon>lamiids</taxon>
        <taxon>Boraginales</taxon>
        <taxon>Boraginaceae</taxon>
        <taxon>Boraginoideae</taxon>
        <taxon>Lithospermeae</taxon>
        <taxon>Lithospermum</taxon>
    </lineage>
</organism>
<dbReference type="EC" id="2.3.2.27" evidence="2"/>
<dbReference type="SUPFAM" id="SSF57850">
    <property type="entry name" value="RING/U-box"/>
    <property type="match status" value="1"/>
</dbReference>
<dbReference type="Pfam" id="PF13639">
    <property type="entry name" value="zf-RING_2"/>
    <property type="match status" value="1"/>
</dbReference>
<gene>
    <name evidence="11" type="ORF">LIER_30084</name>
</gene>
<dbReference type="PANTHER" id="PTHR46463:SF69">
    <property type="entry name" value="TRANSCRIPTION FACTOR C2H2 FAMILY-RELATED"/>
    <property type="match status" value="1"/>
</dbReference>
<evidence type="ECO:0000256" key="1">
    <source>
        <dbReference type="ARBA" id="ARBA00000900"/>
    </source>
</evidence>
<dbReference type="EMBL" id="BAABME010010603">
    <property type="protein sequence ID" value="GAA0180253.1"/>
    <property type="molecule type" value="Genomic_DNA"/>
</dbReference>
<dbReference type="InterPro" id="IPR001841">
    <property type="entry name" value="Znf_RING"/>
</dbReference>
<evidence type="ECO:0000256" key="9">
    <source>
        <dbReference type="SAM" id="MobiDB-lite"/>
    </source>
</evidence>
<evidence type="ECO:0000313" key="11">
    <source>
        <dbReference type="EMBL" id="GAA0180253.1"/>
    </source>
</evidence>
<sequence>MGAACCCLRAEYADLTNPNSAVYQNWFRLQGFLQNFFHRYTLLLQRGDEHGPTSSTQGTGPLTSTSSMDNSLVDMYRSPPRPMPYDAHPRNIDSRQEGVEAKREKVSTNVHEETEPLRDVGDESPESVGNKWNESACEKGSKYTNSKIELQLSTAKAATTYPFYYTESFLEECPTCLEEYTIDNPKIFTKCSHHFHLGCIYEWMERSDKCPVCGKVTLFDEAT</sequence>
<keyword evidence="3" id="KW-0808">Transferase</keyword>
<dbReference type="Gene3D" id="3.30.40.10">
    <property type="entry name" value="Zinc/RING finger domain, C3HC4 (zinc finger)"/>
    <property type="match status" value="1"/>
</dbReference>
<feature type="domain" description="RING-type" evidence="10">
    <location>
        <begin position="173"/>
        <end position="213"/>
    </location>
</feature>
<evidence type="ECO:0000256" key="3">
    <source>
        <dbReference type="ARBA" id="ARBA00022679"/>
    </source>
</evidence>
<keyword evidence="5 8" id="KW-0863">Zinc-finger</keyword>
<dbReference type="CDD" id="cd23116">
    <property type="entry name" value="RING-H2_AIRP1-like"/>
    <property type="match status" value="1"/>
</dbReference>
<evidence type="ECO:0000256" key="4">
    <source>
        <dbReference type="ARBA" id="ARBA00022723"/>
    </source>
</evidence>
<evidence type="ECO:0000313" key="12">
    <source>
        <dbReference type="Proteomes" id="UP001454036"/>
    </source>
</evidence>
<keyword evidence="4" id="KW-0479">Metal-binding</keyword>
<name>A0AAV3RLI8_LITER</name>
<comment type="catalytic activity">
    <reaction evidence="1">
        <text>S-ubiquitinyl-[E2 ubiquitin-conjugating enzyme]-L-cysteine + [acceptor protein]-L-lysine = [E2 ubiquitin-conjugating enzyme]-L-cysteine + N(6)-ubiquitinyl-[acceptor protein]-L-lysine.</text>
        <dbReference type="EC" id="2.3.2.27"/>
    </reaction>
</comment>
<dbReference type="SMART" id="SM00184">
    <property type="entry name" value="RING"/>
    <property type="match status" value="1"/>
</dbReference>
<keyword evidence="7" id="KW-0862">Zinc</keyword>
<evidence type="ECO:0000256" key="5">
    <source>
        <dbReference type="ARBA" id="ARBA00022771"/>
    </source>
</evidence>
<dbReference type="GO" id="GO:0008270">
    <property type="term" value="F:zinc ion binding"/>
    <property type="evidence" value="ECO:0007669"/>
    <property type="project" value="UniProtKB-KW"/>
</dbReference>
<dbReference type="PROSITE" id="PS50089">
    <property type="entry name" value="ZF_RING_2"/>
    <property type="match status" value="1"/>
</dbReference>
<proteinExistence type="predicted"/>
<evidence type="ECO:0000256" key="8">
    <source>
        <dbReference type="PROSITE-ProRule" id="PRU00175"/>
    </source>
</evidence>
<reference evidence="11 12" key="1">
    <citation type="submission" date="2024-01" db="EMBL/GenBank/DDBJ databases">
        <title>The complete chloroplast genome sequence of Lithospermum erythrorhizon: insights into the phylogenetic relationship among Boraginaceae species and the maternal lineages of purple gromwells.</title>
        <authorList>
            <person name="Okada T."/>
            <person name="Watanabe K."/>
        </authorList>
    </citation>
    <scope>NUCLEOTIDE SEQUENCE [LARGE SCALE GENOMIC DNA]</scope>
</reference>
<evidence type="ECO:0000256" key="7">
    <source>
        <dbReference type="ARBA" id="ARBA00022833"/>
    </source>
</evidence>
<accession>A0AAV3RLI8</accession>
<dbReference type="AlphaFoldDB" id="A0AAV3RLI8"/>
<comment type="caution">
    <text evidence="11">The sequence shown here is derived from an EMBL/GenBank/DDBJ whole genome shotgun (WGS) entry which is preliminary data.</text>
</comment>
<evidence type="ECO:0000256" key="2">
    <source>
        <dbReference type="ARBA" id="ARBA00012483"/>
    </source>
</evidence>
<feature type="compositionally biased region" description="Basic and acidic residues" evidence="9">
    <location>
        <begin position="87"/>
        <end position="121"/>
    </location>
</feature>
<dbReference type="InterPro" id="IPR013083">
    <property type="entry name" value="Znf_RING/FYVE/PHD"/>
</dbReference>
<evidence type="ECO:0000259" key="10">
    <source>
        <dbReference type="PROSITE" id="PS50089"/>
    </source>
</evidence>
<protein>
    <recommendedName>
        <fullName evidence="2">RING-type E3 ubiquitin transferase</fullName>
        <ecNumber evidence="2">2.3.2.27</ecNumber>
    </recommendedName>
</protein>
<dbReference type="Proteomes" id="UP001454036">
    <property type="component" value="Unassembled WGS sequence"/>
</dbReference>